<name>G7WJE2_DESOD</name>
<evidence type="ECO:0000313" key="2">
    <source>
        <dbReference type="Proteomes" id="UP000006346"/>
    </source>
</evidence>
<reference evidence="2" key="1">
    <citation type="submission" date="2011-11" db="EMBL/GenBank/DDBJ databases">
        <title>Complete sequence of Desulfosporosinus orientis DSM 765.</title>
        <authorList>
            <person name="Lucas S."/>
            <person name="Han J."/>
            <person name="Lapidus A."/>
            <person name="Cheng J.-F."/>
            <person name="Goodwin L."/>
            <person name="Pitluck S."/>
            <person name="Peters L."/>
            <person name="Ovchinnikova G."/>
            <person name="Teshima H."/>
            <person name="Detter J.C."/>
            <person name="Han C."/>
            <person name="Tapia R."/>
            <person name="Land M."/>
            <person name="Hauser L."/>
            <person name="Kyrpides N."/>
            <person name="Ivanova N."/>
            <person name="Pagani I."/>
            <person name="Pester M."/>
            <person name="Spring S."/>
            <person name="Ollivier B."/>
            <person name="Rattei T."/>
            <person name="Klenk H.-P."/>
            <person name="Wagner M."/>
            <person name="Loy A."/>
            <person name="Woyke T."/>
        </authorList>
    </citation>
    <scope>NUCLEOTIDE SEQUENCE [LARGE SCALE GENOMIC DNA]</scope>
    <source>
        <strain evidence="2">ATCC 19365 / DSM 765 / NCIMB 8382 / VKM B-1628</strain>
    </source>
</reference>
<dbReference type="Proteomes" id="UP000006346">
    <property type="component" value="Chromosome"/>
</dbReference>
<sequence>MLFTSIEIVTSYGIGGKEHSFVKKVDKVKIGEYCINNCSLDFTSYIYEDINGLLGLDMLLNAGFIIDLEKLNMYLQN</sequence>
<dbReference type="EMBL" id="CP003108">
    <property type="protein sequence ID" value="AET69801.1"/>
    <property type="molecule type" value="Genomic_DNA"/>
</dbReference>
<dbReference type="HOGENOM" id="CLU_2667651_0_0_9"/>
<dbReference type="Gene3D" id="2.40.70.10">
    <property type="entry name" value="Acid Proteases"/>
    <property type="match status" value="1"/>
</dbReference>
<protein>
    <recommendedName>
        <fullName evidence="3">Aspartyl protease</fullName>
    </recommendedName>
</protein>
<accession>G7WJE2</accession>
<dbReference type="InterPro" id="IPR021109">
    <property type="entry name" value="Peptidase_aspartic_dom_sf"/>
</dbReference>
<evidence type="ECO:0000313" key="1">
    <source>
        <dbReference type="EMBL" id="AET69801.1"/>
    </source>
</evidence>
<gene>
    <name evidence="1" type="ordered locus">Desor_4376</name>
</gene>
<dbReference type="KEGG" id="dor:Desor_4376"/>
<dbReference type="AlphaFoldDB" id="G7WJE2"/>
<organism evidence="1 2">
    <name type="scientific">Desulfosporosinus orientis (strain ATCC 19365 / DSM 765 / NCIMB 8382 / VKM B-1628 / Singapore I)</name>
    <name type="common">Desulfotomaculum orientis</name>
    <dbReference type="NCBI Taxonomy" id="768706"/>
    <lineage>
        <taxon>Bacteria</taxon>
        <taxon>Bacillati</taxon>
        <taxon>Bacillota</taxon>
        <taxon>Clostridia</taxon>
        <taxon>Eubacteriales</taxon>
        <taxon>Desulfitobacteriaceae</taxon>
        <taxon>Desulfosporosinus</taxon>
    </lineage>
</organism>
<proteinExistence type="predicted"/>
<reference evidence="1 2" key="2">
    <citation type="journal article" date="2012" name="J. Bacteriol.">
        <title>Complete genome sequences of Desulfosporosinus orientis DSM765T, Desulfosporosinus youngiae DSM17734T, Desulfosporosinus meridiei DSM13257T, and Desulfosporosinus acidiphilus DSM22704T.</title>
        <authorList>
            <person name="Pester M."/>
            <person name="Brambilla E."/>
            <person name="Alazard D."/>
            <person name="Rattei T."/>
            <person name="Weinmaier T."/>
            <person name="Han J."/>
            <person name="Lucas S."/>
            <person name="Lapidus A."/>
            <person name="Cheng J.F."/>
            <person name="Goodwin L."/>
            <person name="Pitluck S."/>
            <person name="Peters L."/>
            <person name="Ovchinnikova G."/>
            <person name="Teshima H."/>
            <person name="Detter J.C."/>
            <person name="Han C.S."/>
            <person name="Tapia R."/>
            <person name="Land M.L."/>
            <person name="Hauser L."/>
            <person name="Kyrpides N.C."/>
            <person name="Ivanova N.N."/>
            <person name="Pagani I."/>
            <person name="Huntmann M."/>
            <person name="Wei C.L."/>
            <person name="Davenport K.W."/>
            <person name="Daligault H."/>
            <person name="Chain P.S."/>
            <person name="Chen A."/>
            <person name="Mavromatis K."/>
            <person name="Markowitz V."/>
            <person name="Szeto E."/>
            <person name="Mikhailova N."/>
            <person name="Pati A."/>
            <person name="Wagner M."/>
            <person name="Woyke T."/>
            <person name="Ollivier B."/>
            <person name="Klenk H.P."/>
            <person name="Spring S."/>
            <person name="Loy A."/>
        </authorList>
    </citation>
    <scope>NUCLEOTIDE SEQUENCE [LARGE SCALE GENOMIC DNA]</scope>
    <source>
        <strain evidence="2">ATCC 19365 / DSM 765 / NCIMB 8382 / VKM B-1628</strain>
    </source>
</reference>
<keyword evidence="2" id="KW-1185">Reference proteome</keyword>
<evidence type="ECO:0008006" key="3">
    <source>
        <dbReference type="Google" id="ProtNLM"/>
    </source>
</evidence>
<dbReference type="PATRIC" id="fig|768706.3.peg.4446"/>
<dbReference type="eggNOG" id="COG3577">
    <property type="taxonomic scope" value="Bacteria"/>
</dbReference>